<keyword evidence="1" id="KW-1133">Transmembrane helix</keyword>
<sequence length="59" mass="6289">MIFDILTPIINIIGVGMIAIGLLLGLGLRQEFLGFRLAIGGALALLTVHVLVPFLLSFI</sequence>
<name>A0A7J3G7M8_CALS0</name>
<accession>A0A7J3G7M8</accession>
<comment type="caution">
    <text evidence="2">The sequence shown here is derived from an EMBL/GenBank/DDBJ whole genome shotgun (WGS) entry which is preliminary data.</text>
</comment>
<gene>
    <name evidence="2" type="ORF">ENU43_07415</name>
</gene>
<reference evidence="2" key="1">
    <citation type="journal article" date="2020" name="mSystems">
        <title>Genome- and Community-Level Interaction Insights into Carbon Utilization and Element Cycling Functions of Hydrothermarchaeota in Hydrothermal Sediment.</title>
        <authorList>
            <person name="Zhou Z."/>
            <person name="Liu Y."/>
            <person name="Xu W."/>
            <person name="Pan J."/>
            <person name="Luo Z.H."/>
            <person name="Li M."/>
        </authorList>
    </citation>
    <scope>NUCLEOTIDE SEQUENCE [LARGE SCALE GENOMIC DNA]</scope>
    <source>
        <strain evidence="2">SpSt-669</strain>
    </source>
</reference>
<keyword evidence="1" id="KW-0812">Transmembrane</keyword>
<evidence type="ECO:0000256" key="1">
    <source>
        <dbReference type="SAM" id="Phobius"/>
    </source>
</evidence>
<feature type="transmembrane region" description="Helical" evidence="1">
    <location>
        <begin position="6"/>
        <end position="26"/>
    </location>
</feature>
<keyword evidence="1" id="KW-0472">Membrane</keyword>
<organism evidence="2">
    <name type="scientific">Caldiarchaeum subterraneum</name>
    <dbReference type="NCBI Taxonomy" id="311458"/>
    <lineage>
        <taxon>Archaea</taxon>
        <taxon>Nitrososphaerota</taxon>
        <taxon>Candidatus Caldarchaeales</taxon>
        <taxon>Candidatus Caldarchaeaceae</taxon>
        <taxon>Candidatus Caldarchaeum</taxon>
    </lineage>
</organism>
<feature type="transmembrane region" description="Helical" evidence="1">
    <location>
        <begin position="33"/>
        <end position="56"/>
    </location>
</feature>
<dbReference type="AlphaFoldDB" id="A0A7J3G7M8"/>
<protein>
    <submittedName>
        <fullName evidence="2">Uncharacterized protein</fullName>
    </submittedName>
</protein>
<proteinExistence type="predicted"/>
<evidence type="ECO:0000313" key="2">
    <source>
        <dbReference type="EMBL" id="HGL41470.1"/>
    </source>
</evidence>
<dbReference type="EMBL" id="DTCM01000087">
    <property type="protein sequence ID" value="HGL41470.1"/>
    <property type="molecule type" value="Genomic_DNA"/>
</dbReference>